<name>A0AAD8BHL9_BIOPF</name>
<proteinExistence type="predicted"/>
<reference evidence="1" key="1">
    <citation type="journal article" date="2023" name="PLoS Negl. Trop. Dis.">
        <title>A genome sequence for Biomphalaria pfeifferi, the major vector snail for the human-infecting parasite Schistosoma mansoni.</title>
        <authorList>
            <person name="Bu L."/>
            <person name="Lu L."/>
            <person name="Laidemitt M.R."/>
            <person name="Zhang S.M."/>
            <person name="Mutuku M."/>
            <person name="Mkoji G."/>
            <person name="Steinauer M."/>
            <person name="Loker E.S."/>
        </authorList>
    </citation>
    <scope>NUCLEOTIDE SEQUENCE</scope>
    <source>
        <strain evidence="1">KasaAsao</strain>
    </source>
</reference>
<accession>A0AAD8BHL9</accession>
<gene>
    <name evidence="1" type="ORF">Bpfe_016395</name>
</gene>
<reference evidence="1" key="2">
    <citation type="submission" date="2023-04" db="EMBL/GenBank/DDBJ databases">
        <authorList>
            <person name="Bu L."/>
            <person name="Lu L."/>
            <person name="Laidemitt M.R."/>
            <person name="Zhang S.M."/>
            <person name="Mutuku M."/>
            <person name="Mkoji G."/>
            <person name="Steinauer M."/>
            <person name="Loker E.S."/>
        </authorList>
    </citation>
    <scope>NUCLEOTIDE SEQUENCE</scope>
    <source>
        <strain evidence="1">KasaAsao</strain>
        <tissue evidence="1">Whole Snail</tissue>
    </source>
</reference>
<comment type="caution">
    <text evidence="1">The sequence shown here is derived from an EMBL/GenBank/DDBJ whole genome shotgun (WGS) entry which is preliminary data.</text>
</comment>
<evidence type="ECO:0000313" key="1">
    <source>
        <dbReference type="EMBL" id="KAK0054128.1"/>
    </source>
</evidence>
<organism evidence="1 2">
    <name type="scientific">Biomphalaria pfeifferi</name>
    <name type="common">Bloodfluke planorb</name>
    <name type="synonym">Freshwater snail</name>
    <dbReference type="NCBI Taxonomy" id="112525"/>
    <lineage>
        <taxon>Eukaryota</taxon>
        <taxon>Metazoa</taxon>
        <taxon>Spiralia</taxon>
        <taxon>Lophotrochozoa</taxon>
        <taxon>Mollusca</taxon>
        <taxon>Gastropoda</taxon>
        <taxon>Heterobranchia</taxon>
        <taxon>Euthyneura</taxon>
        <taxon>Panpulmonata</taxon>
        <taxon>Hygrophila</taxon>
        <taxon>Lymnaeoidea</taxon>
        <taxon>Planorbidae</taxon>
        <taxon>Biomphalaria</taxon>
    </lineage>
</organism>
<protein>
    <submittedName>
        <fullName evidence="1">Uncharacterized protein</fullName>
    </submittedName>
</protein>
<dbReference type="EMBL" id="JASAOG010000080">
    <property type="protein sequence ID" value="KAK0054128.1"/>
    <property type="molecule type" value="Genomic_DNA"/>
</dbReference>
<dbReference type="AlphaFoldDB" id="A0AAD8BHL9"/>
<evidence type="ECO:0000313" key="2">
    <source>
        <dbReference type="Proteomes" id="UP001233172"/>
    </source>
</evidence>
<keyword evidence="2" id="KW-1185">Reference proteome</keyword>
<dbReference type="Proteomes" id="UP001233172">
    <property type="component" value="Unassembled WGS sequence"/>
</dbReference>
<sequence>MWGAASSLVHEVVFNNVDVKGLTSAYKMPACVSKCLCECVFQKGKEQDANEVNFDKVPMHPAISHALLGHPGKIKYIPKRDKATIGGPLHFYSRLLRVIKQRHDLRHRSNVIPLGGAAL</sequence>